<dbReference type="CDD" id="cd02511">
    <property type="entry name" value="Beta4Glucosyltransferase"/>
    <property type="match status" value="1"/>
</dbReference>
<evidence type="ECO:0000259" key="1">
    <source>
        <dbReference type="Pfam" id="PF00535"/>
    </source>
</evidence>
<reference evidence="2 3" key="1">
    <citation type="submission" date="2018-03" db="EMBL/GenBank/DDBJ databases">
        <title>Aquarubrobacter algicola gen. nov., sp. nov., a novel actinobacterium isolated from shallow eutrophic lake during the end of cyanobacterial harmful algal blooms.</title>
        <authorList>
            <person name="Chun S.J."/>
        </authorList>
    </citation>
    <scope>NUCLEOTIDE SEQUENCE [LARGE SCALE GENOMIC DNA]</scope>
    <source>
        <strain evidence="2 3">Seoho-28</strain>
    </source>
</reference>
<dbReference type="PANTHER" id="PTHR43630:SF2">
    <property type="entry name" value="GLYCOSYLTRANSFERASE"/>
    <property type="match status" value="1"/>
</dbReference>
<organism evidence="2 3">
    <name type="scientific">Paraconexibacter algicola</name>
    <dbReference type="NCBI Taxonomy" id="2133960"/>
    <lineage>
        <taxon>Bacteria</taxon>
        <taxon>Bacillati</taxon>
        <taxon>Actinomycetota</taxon>
        <taxon>Thermoleophilia</taxon>
        <taxon>Solirubrobacterales</taxon>
        <taxon>Paraconexibacteraceae</taxon>
        <taxon>Paraconexibacter</taxon>
    </lineage>
</organism>
<dbReference type="InterPro" id="IPR029044">
    <property type="entry name" value="Nucleotide-diphossugar_trans"/>
</dbReference>
<dbReference type="SUPFAM" id="SSF53448">
    <property type="entry name" value="Nucleotide-diphospho-sugar transferases"/>
    <property type="match status" value="1"/>
</dbReference>
<accession>A0A2T4UGT7</accession>
<feature type="domain" description="Glycosyltransferase 2-like" evidence="1">
    <location>
        <begin position="7"/>
        <end position="101"/>
    </location>
</feature>
<name>A0A2T4UGT7_9ACTN</name>
<dbReference type="PANTHER" id="PTHR43630">
    <property type="entry name" value="POLY-BETA-1,6-N-ACETYL-D-GLUCOSAMINE SYNTHASE"/>
    <property type="match status" value="1"/>
</dbReference>
<dbReference type="Gene3D" id="3.90.550.10">
    <property type="entry name" value="Spore Coat Polysaccharide Biosynthesis Protein SpsA, Chain A"/>
    <property type="match status" value="1"/>
</dbReference>
<evidence type="ECO:0000313" key="3">
    <source>
        <dbReference type="Proteomes" id="UP000240739"/>
    </source>
</evidence>
<comment type="caution">
    <text evidence="2">The sequence shown here is derived from an EMBL/GenBank/DDBJ whole genome shotgun (WGS) entry which is preliminary data.</text>
</comment>
<evidence type="ECO:0000313" key="2">
    <source>
        <dbReference type="EMBL" id="PTL58463.1"/>
    </source>
</evidence>
<dbReference type="EMBL" id="PYYB01000001">
    <property type="protein sequence ID" value="PTL58463.1"/>
    <property type="molecule type" value="Genomic_DNA"/>
</dbReference>
<proteinExistence type="predicted"/>
<dbReference type="Proteomes" id="UP000240739">
    <property type="component" value="Unassembled WGS sequence"/>
</dbReference>
<dbReference type="RefSeq" id="WP_107566901.1">
    <property type="nucleotide sequence ID" value="NZ_PYYB01000001.1"/>
</dbReference>
<protein>
    <recommendedName>
        <fullName evidence="1">Glycosyltransferase 2-like domain-containing protein</fullName>
    </recommendedName>
</protein>
<dbReference type="AlphaFoldDB" id="A0A2T4UGT7"/>
<keyword evidence="3" id="KW-1185">Reference proteome</keyword>
<dbReference type="InterPro" id="IPR001173">
    <property type="entry name" value="Glyco_trans_2-like"/>
</dbReference>
<sequence>MSRRRLSACLITQDEEERLPAALASLAFCDEIVVVDSGSTDRTVELARAAGATVVHNPWPGFARQRNVALRHATGDWVVEIDADERVTPELAAELRAFLDHPTLPDRFPLLSLPRRNRFLGGWLRDSMKYPSYCRRMFALGVYEHDETRTVHEEVVPTTPAWAARGDITHELAGTWREALRDTWAYAKLDAAQFRPQLSVTALVRGVVLRPLVKAAYRLTLDGGWRDGWRGAARIALDTGTDAAVWLLAARAARRTGPDGAADATAGHYSERFPAVSAVRVVGVATSAGGAQRVTAWLAQAAAAGADATLLVPPSVAPVDLDAAAPPWVRDAVRVQALAGRGPVAIGRALDREEQVRPVELVVAADDARRATRLALRLVARGPAAGDLDAPAAPQVMSARPAADIQTTWR</sequence>
<gene>
    <name evidence="2" type="ORF">C7Y72_01740</name>
</gene>
<dbReference type="Pfam" id="PF00535">
    <property type="entry name" value="Glycos_transf_2"/>
    <property type="match status" value="1"/>
</dbReference>